<name>A0ABN1XSB6_9ACTN</name>
<dbReference type="EMBL" id="BAAAKJ010000068">
    <property type="protein sequence ID" value="GAA1388313.1"/>
    <property type="molecule type" value="Genomic_DNA"/>
</dbReference>
<proteinExistence type="predicted"/>
<evidence type="ECO:0000313" key="1">
    <source>
        <dbReference type="EMBL" id="GAA1388313.1"/>
    </source>
</evidence>
<organism evidence="1 2">
    <name type="scientific">Kitasatospora putterlickiae</name>
    <dbReference type="NCBI Taxonomy" id="221725"/>
    <lineage>
        <taxon>Bacteria</taxon>
        <taxon>Bacillati</taxon>
        <taxon>Actinomycetota</taxon>
        <taxon>Actinomycetes</taxon>
        <taxon>Kitasatosporales</taxon>
        <taxon>Streptomycetaceae</taxon>
        <taxon>Kitasatospora</taxon>
    </lineage>
</organism>
<protein>
    <submittedName>
        <fullName evidence="1">Tat pathway signal protein</fullName>
    </submittedName>
</protein>
<comment type="caution">
    <text evidence="1">The sequence shown here is derived from an EMBL/GenBank/DDBJ whole genome shotgun (WGS) entry which is preliminary data.</text>
</comment>
<dbReference type="Gene3D" id="1.25.40.10">
    <property type="entry name" value="Tetratricopeptide repeat domain"/>
    <property type="match status" value="1"/>
</dbReference>
<evidence type="ECO:0000313" key="2">
    <source>
        <dbReference type="Proteomes" id="UP001499863"/>
    </source>
</evidence>
<dbReference type="InterPro" id="IPR011990">
    <property type="entry name" value="TPR-like_helical_dom_sf"/>
</dbReference>
<dbReference type="Proteomes" id="UP001499863">
    <property type="component" value="Unassembled WGS sequence"/>
</dbReference>
<gene>
    <name evidence="1" type="ORF">GCM10009639_14650</name>
</gene>
<accession>A0ABN1XSB6</accession>
<reference evidence="1 2" key="1">
    <citation type="journal article" date="2019" name="Int. J. Syst. Evol. Microbiol.">
        <title>The Global Catalogue of Microorganisms (GCM) 10K type strain sequencing project: providing services to taxonomists for standard genome sequencing and annotation.</title>
        <authorList>
            <consortium name="The Broad Institute Genomics Platform"/>
            <consortium name="The Broad Institute Genome Sequencing Center for Infectious Disease"/>
            <person name="Wu L."/>
            <person name="Ma J."/>
        </authorList>
    </citation>
    <scope>NUCLEOTIDE SEQUENCE [LARGE SCALE GENOMIC DNA]</scope>
    <source>
        <strain evidence="1 2">JCM 12393</strain>
    </source>
</reference>
<sequence length="400" mass="44025">MSHWLAGTRPMAKYRQVVLEVLSRRLGRVVTAFEAGFVDQPDEQEQSEDMVRGLLDLGSADMDPSRRGVLGAGLYSVALTVPGWPDVVGRFERLRTDPHSRIGMGEVESVIAMTERISEIDDQFGGRTARPMAAAFMVNNIVPYLRATASEGVRKAMLSAAADHLYLTGYMAVDERLDTLGQRYYTKALELALAAGDHLAYCTTLRGMSVQAVELGHGSQAVRLAEAASSASPQAGPRMRAFLAGQQAHALAQTGDRSGALAMLRAAEVAMEQAESRAKAHGSYDPASLAYHVAQVNREIGDREGAIRALQRSEQIRPAVYRRARVRHRAMLAEWQVEVGRLEEAVRNWHLALDDYPQVRSGRADDRFRAMMGATRPHGRNPRVRELLDRARPMAGARRG</sequence>
<keyword evidence="2" id="KW-1185">Reference proteome</keyword>
<dbReference type="SUPFAM" id="SSF48452">
    <property type="entry name" value="TPR-like"/>
    <property type="match status" value="1"/>
</dbReference>